<evidence type="ECO:0000256" key="3">
    <source>
        <dbReference type="ARBA" id="ARBA00025740"/>
    </source>
</evidence>
<dbReference type="Gene3D" id="2.130.10.10">
    <property type="entry name" value="YVTN repeat-like/Quinoprotein amine dehydrogenase"/>
    <property type="match status" value="1"/>
</dbReference>
<keyword evidence="2" id="KW-0677">Repeat</keyword>
<dbReference type="EMBL" id="JASFZW010000012">
    <property type="protein sequence ID" value="KAK2075950.1"/>
    <property type="molecule type" value="Genomic_DNA"/>
</dbReference>
<dbReference type="AlphaFoldDB" id="A0AAD9IFZ8"/>
<dbReference type="InterPro" id="IPR015943">
    <property type="entry name" value="WD40/YVTN_repeat-like_dom_sf"/>
</dbReference>
<dbReference type="PANTHER" id="PTHR11227">
    <property type="entry name" value="WD-REPEAT PROTEIN INTERACTING WITH PHOSPHOINOSIDES WIPI -RELATED"/>
    <property type="match status" value="1"/>
</dbReference>
<gene>
    <name evidence="4" type="ORF">QBZ16_001286</name>
</gene>
<evidence type="ECO:0000313" key="5">
    <source>
        <dbReference type="Proteomes" id="UP001255856"/>
    </source>
</evidence>
<comment type="caution">
    <text evidence="4">The sequence shown here is derived from an EMBL/GenBank/DDBJ whole genome shotgun (WGS) entry which is preliminary data.</text>
</comment>
<sequence>MSSLRCAVRGSGLLHVAFNQDNTCLVVTDMNGLSVFSIEQHKRAFRLDIGAISLLAYVGAGEQPTLSPRKLTLFNTHANVPIQSVPFPSTILAVHMNRKRQERWRRTLLYALETLELLRTVDTVANPEGVCALTLNYEPACLLASPDSENPGTIRVYDAASSAGTVFGEFAAHNSPLAVLAWNDNGSLLASASQKGTVIRPSTAAQAASAMLSSIVPAPLARAVEPARCLTTIRLPGRPSPGICALLPAEADRADDEGSSSAGSRDWLTLLAATAEGILYSFKLEATPEGSYKSFLQGEWFL</sequence>
<evidence type="ECO:0000256" key="1">
    <source>
        <dbReference type="ARBA" id="ARBA00022574"/>
    </source>
</evidence>
<evidence type="ECO:0000256" key="2">
    <source>
        <dbReference type="ARBA" id="ARBA00022737"/>
    </source>
</evidence>
<name>A0AAD9IFZ8_PROWI</name>
<comment type="similarity">
    <text evidence="3">Belongs to the WD repeat PROPPIN family.</text>
</comment>
<dbReference type="InterPro" id="IPR048720">
    <property type="entry name" value="PROPPIN"/>
</dbReference>
<organism evidence="4 5">
    <name type="scientific">Prototheca wickerhamii</name>
    <dbReference type="NCBI Taxonomy" id="3111"/>
    <lineage>
        <taxon>Eukaryota</taxon>
        <taxon>Viridiplantae</taxon>
        <taxon>Chlorophyta</taxon>
        <taxon>core chlorophytes</taxon>
        <taxon>Trebouxiophyceae</taxon>
        <taxon>Chlorellales</taxon>
        <taxon>Chlorellaceae</taxon>
        <taxon>Prototheca</taxon>
    </lineage>
</organism>
<proteinExistence type="inferred from homology"/>
<reference evidence="4" key="1">
    <citation type="submission" date="2021-01" db="EMBL/GenBank/DDBJ databases">
        <authorList>
            <person name="Eckstrom K.M.E."/>
        </authorList>
    </citation>
    <scope>NUCLEOTIDE SEQUENCE</scope>
    <source>
        <strain evidence="4">UVCC 0001</strain>
    </source>
</reference>
<dbReference type="Proteomes" id="UP001255856">
    <property type="component" value="Unassembled WGS sequence"/>
</dbReference>
<protein>
    <submittedName>
        <fullName evidence="4">Uncharacterized protein</fullName>
    </submittedName>
</protein>
<dbReference type="Pfam" id="PF21032">
    <property type="entry name" value="PROPPIN"/>
    <property type="match status" value="1"/>
</dbReference>
<evidence type="ECO:0000313" key="4">
    <source>
        <dbReference type="EMBL" id="KAK2075950.1"/>
    </source>
</evidence>
<accession>A0AAD9IFZ8</accession>
<dbReference type="SUPFAM" id="SSF50978">
    <property type="entry name" value="WD40 repeat-like"/>
    <property type="match status" value="1"/>
</dbReference>
<keyword evidence="5" id="KW-1185">Reference proteome</keyword>
<dbReference type="InterPro" id="IPR036322">
    <property type="entry name" value="WD40_repeat_dom_sf"/>
</dbReference>
<keyword evidence="1" id="KW-0853">WD repeat</keyword>